<dbReference type="EMBL" id="PHEX01000126">
    <property type="protein sequence ID" value="PKQ26622.1"/>
    <property type="molecule type" value="Genomic_DNA"/>
</dbReference>
<proteinExistence type="predicted"/>
<accession>A0A2N3G208</accession>
<gene>
    <name evidence="1" type="ORF">CVT63_08370</name>
</gene>
<protein>
    <submittedName>
        <fullName evidence="1">Uncharacterized protein</fullName>
    </submittedName>
</protein>
<sequence length="207" mass="22831">MRLCEAKQFTIAIEDHFNDWPDYWPLYDALVRLNTNGNYTLLGGVGDPTYPITFTNINTISGGAIGAFNPTQAGNVYTWDLGDIRHHDANGAGYAPSPRITFWMRKNCDATQKDWSADIYFNDRCFDNADPRHFDTAGSGGGHHYPNEGVTLVKKGNPMANIVPPTVSATGRYPQFTIQGWNAGTGGLYNLNVQIDNNNPGKPLCLE</sequence>
<reference evidence="1 2" key="1">
    <citation type="journal article" date="2017" name="ISME J.">
        <title>Potential for microbial H2 and metal transformations associated with novel bacteria and archaea in deep terrestrial subsurface sediments.</title>
        <authorList>
            <person name="Hernsdorf A.W."/>
            <person name="Amano Y."/>
            <person name="Miyakawa K."/>
            <person name="Ise K."/>
            <person name="Suzuki Y."/>
            <person name="Anantharaman K."/>
            <person name="Probst A."/>
            <person name="Burstein D."/>
            <person name="Thomas B.C."/>
            <person name="Banfield J.F."/>
        </authorList>
    </citation>
    <scope>NUCLEOTIDE SEQUENCE [LARGE SCALE GENOMIC DNA]</scope>
    <source>
        <strain evidence="1">HGW-Actinobacteria-3</strain>
    </source>
</reference>
<organism evidence="1 2">
    <name type="scientific">Candidatus Anoxymicrobium japonicum</name>
    <dbReference type="NCBI Taxonomy" id="2013648"/>
    <lineage>
        <taxon>Bacteria</taxon>
        <taxon>Bacillati</taxon>
        <taxon>Actinomycetota</taxon>
        <taxon>Candidatus Geothermincolia</taxon>
        <taxon>Candidatus Geothermincolales</taxon>
        <taxon>Candidatus Anoxymicrobiaceae</taxon>
        <taxon>Candidatus Anoxymicrobium</taxon>
    </lineage>
</organism>
<evidence type="ECO:0000313" key="2">
    <source>
        <dbReference type="Proteomes" id="UP000233654"/>
    </source>
</evidence>
<name>A0A2N3G208_9ACTN</name>
<evidence type="ECO:0000313" key="1">
    <source>
        <dbReference type="EMBL" id="PKQ26622.1"/>
    </source>
</evidence>
<dbReference type="AlphaFoldDB" id="A0A2N3G208"/>
<comment type="caution">
    <text evidence="1">The sequence shown here is derived from an EMBL/GenBank/DDBJ whole genome shotgun (WGS) entry which is preliminary data.</text>
</comment>
<dbReference type="Proteomes" id="UP000233654">
    <property type="component" value="Unassembled WGS sequence"/>
</dbReference>